<keyword evidence="5 6" id="KW-0819">tRNA processing</keyword>
<evidence type="ECO:0000313" key="8">
    <source>
        <dbReference type="EMBL" id="NPD92772.1"/>
    </source>
</evidence>
<keyword evidence="2 6" id="KW-0489">Methyltransferase</keyword>
<comment type="caution">
    <text evidence="8">The sequence shown here is derived from an EMBL/GenBank/DDBJ whole genome shotgun (WGS) entry which is preliminary data.</text>
</comment>
<keyword evidence="9" id="KW-1185">Reference proteome</keyword>
<evidence type="ECO:0000259" key="7">
    <source>
        <dbReference type="Pfam" id="PF05175"/>
    </source>
</evidence>
<dbReference type="PROSITE" id="PS00092">
    <property type="entry name" value="N6_MTASE"/>
    <property type="match status" value="1"/>
</dbReference>
<comment type="similarity">
    <text evidence="6">Belongs to the methyltransferase superfamily. tRNA (adenine-N(6)-)-methyltransferase family.</text>
</comment>
<comment type="catalytic activity">
    <reaction evidence="6">
        <text>adenosine(37) in tRNA1(Val) + S-adenosyl-L-methionine = N(6)-methyladenosine(37) in tRNA1(Val) + S-adenosyl-L-homocysteine + H(+)</text>
        <dbReference type="Rhea" id="RHEA:43160"/>
        <dbReference type="Rhea" id="RHEA-COMP:10369"/>
        <dbReference type="Rhea" id="RHEA-COMP:10370"/>
        <dbReference type="ChEBI" id="CHEBI:15378"/>
        <dbReference type="ChEBI" id="CHEBI:57856"/>
        <dbReference type="ChEBI" id="CHEBI:59789"/>
        <dbReference type="ChEBI" id="CHEBI:74411"/>
        <dbReference type="ChEBI" id="CHEBI:74449"/>
        <dbReference type="EC" id="2.1.1.223"/>
    </reaction>
</comment>
<dbReference type="Proteomes" id="UP000714420">
    <property type="component" value="Unassembled WGS sequence"/>
</dbReference>
<protein>
    <recommendedName>
        <fullName evidence="6">tRNA1(Val) (adenine(37)-N6)-methyltransferase</fullName>
        <ecNumber evidence="6">2.1.1.223</ecNumber>
    </recommendedName>
    <alternativeName>
        <fullName evidence="6">tRNA m6A37 methyltransferase</fullName>
    </alternativeName>
</protein>
<dbReference type="InterPro" id="IPR007848">
    <property type="entry name" value="Small_mtfrase_dom"/>
</dbReference>
<comment type="subcellular location">
    <subcellularLocation>
        <location evidence="6">Cytoplasm</location>
    </subcellularLocation>
</comment>
<dbReference type="GO" id="GO:0008168">
    <property type="term" value="F:methyltransferase activity"/>
    <property type="evidence" value="ECO:0007669"/>
    <property type="project" value="UniProtKB-KW"/>
</dbReference>
<dbReference type="SUPFAM" id="SSF53335">
    <property type="entry name" value="S-adenosyl-L-methionine-dependent methyltransferases"/>
    <property type="match status" value="1"/>
</dbReference>
<dbReference type="InterPro" id="IPR022882">
    <property type="entry name" value="tRNA_adenine-N6_MeTrfase"/>
</dbReference>
<keyword evidence="4 6" id="KW-0949">S-adenosyl-L-methionine</keyword>
<proteinExistence type="inferred from homology"/>
<dbReference type="CDD" id="cd02440">
    <property type="entry name" value="AdoMet_MTases"/>
    <property type="match status" value="1"/>
</dbReference>
<evidence type="ECO:0000256" key="2">
    <source>
        <dbReference type="ARBA" id="ARBA00022603"/>
    </source>
</evidence>
<sequence>MQFRFKQFTINQNHCAMKVGTDGVLLGGWATPLSSGTDDDAIHILDVGTGTGLIAIMMSQRFSNAVIDAIDIDEETVEEAKSNAVLSPFGARINVYLCPIQKYNPDKTYDLIVCNPPFFKNSLHCPDRKRTNARHSDSLPLIDLMRHALRMMSSNGIISIILPYEMRADADTAAIFAGLFPAEVCPIKTSPRKSPKRVLLSYTRQPIDFEQQPEIIIGDDTYEKLTSEFYLK</sequence>
<evidence type="ECO:0000256" key="3">
    <source>
        <dbReference type="ARBA" id="ARBA00022679"/>
    </source>
</evidence>
<organism evidence="8 9">
    <name type="scientific">Xylanibacter muris</name>
    <dbReference type="NCBI Taxonomy" id="2736290"/>
    <lineage>
        <taxon>Bacteria</taxon>
        <taxon>Pseudomonadati</taxon>
        <taxon>Bacteroidota</taxon>
        <taxon>Bacteroidia</taxon>
        <taxon>Bacteroidales</taxon>
        <taxon>Prevotellaceae</taxon>
        <taxon>Xylanibacter</taxon>
    </lineage>
</organism>
<evidence type="ECO:0000313" key="9">
    <source>
        <dbReference type="Proteomes" id="UP000714420"/>
    </source>
</evidence>
<evidence type="ECO:0000256" key="5">
    <source>
        <dbReference type="ARBA" id="ARBA00022694"/>
    </source>
</evidence>
<dbReference type="InterPro" id="IPR029063">
    <property type="entry name" value="SAM-dependent_MTases_sf"/>
</dbReference>
<dbReference type="RefSeq" id="WP_172276269.1">
    <property type="nucleotide sequence ID" value="NZ_CASGMU010000009.1"/>
</dbReference>
<dbReference type="PRINTS" id="PR00507">
    <property type="entry name" value="N12N6MTFRASE"/>
</dbReference>
<accession>A0ABX2ARA1</accession>
<dbReference type="EMBL" id="JABKKF010000010">
    <property type="protein sequence ID" value="NPD92772.1"/>
    <property type="molecule type" value="Genomic_DNA"/>
</dbReference>
<dbReference type="InterPro" id="IPR002052">
    <property type="entry name" value="DNA_methylase_N6_adenine_CS"/>
</dbReference>
<gene>
    <name evidence="8" type="ORF">HPS56_10545</name>
</gene>
<dbReference type="HAMAP" id="MF_01872">
    <property type="entry name" value="tRNA_methyltr_YfiC"/>
    <property type="match status" value="1"/>
</dbReference>
<dbReference type="PANTHER" id="PTHR47739:SF1">
    <property type="entry name" value="TRNA1(VAL) (ADENINE(37)-N6)-METHYLTRANSFERASE"/>
    <property type="match status" value="1"/>
</dbReference>
<keyword evidence="1 6" id="KW-0963">Cytoplasm</keyword>
<dbReference type="PANTHER" id="PTHR47739">
    <property type="entry name" value="TRNA1(VAL) (ADENINE(37)-N6)-METHYLTRANSFERASE"/>
    <property type="match status" value="1"/>
</dbReference>
<dbReference type="GO" id="GO:0032259">
    <property type="term" value="P:methylation"/>
    <property type="evidence" value="ECO:0007669"/>
    <property type="project" value="UniProtKB-KW"/>
</dbReference>
<dbReference type="EC" id="2.1.1.223" evidence="6"/>
<dbReference type="InterPro" id="IPR050210">
    <property type="entry name" value="tRNA_Adenine-N(6)_MTase"/>
</dbReference>
<evidence type="ECO:0000256" key="4">
    <source>
        <dbReference type="ARBA" id="ARBA00022691"/>
    </source>
</evidence>
<feature type="domain" description="Methyltransferase small" evidence="7">
    <location>
        <begin position="42"/>
        <end position="121"/>
    </location>
</feature>
<keyword evidence="3 6" id="KW-0808">Transferase</keyword>
<comment type="function">
    <text evidence="6">Specifically methylates the adenine in position 37 of tRNA(1)(Val) (anticodon cmo5UAC).</text>
</comment>
<evidence type="ECO:0000256" key="1">
    <source>
        <dbReference type="ARBA" id="ARBA00022490"/>
    </source>
</evidence>
<reference evidence="8 9" key="1">
    <citation type="submission" date="2020-05" db="EMBL/GenBank/DDBJ databases">
        <title>Distinct polysaccharide utilization as determinants for interspecies competition between intestinal Prevotella spp.</title>
        <authorList>
            <person name="Galvez E.J.C."/>
            <person name="Iljazovic A."/>
            <person name="Strowig T."/>
        </authorList>
    </citation>
    <scope>NUCLEOTIDE SEQUENCE [LARGE SCALE GENOMIC DNA]</scope>
    <source>
        <strain evidence="8 9">PMUR</strain>
    </source>
</reference>
<dbReference type="Pfam" id="PF05175">
    <property type="entry name" value="MTS"/>
    <property type="match status" value="1"/>
</dbReference>
<name>A0ABX2ARA1_9BACT</name>
<evidence type="ECO:0000256" key="6">
    <source>
        <dbReference type="HAMAP-Rule" id="MF_01872"/>
    </source>
</evidence>
<dbReference type="Gene3D" id="3.40.50.150">
    <property type="entry name" value="Vaccinia Virus protein VP39"/>
    <property type="match status" value="1"/>
</dbReference>